<feature type="transmembrane region" description="Helical" evidence="9">
    <location>
        <begin position="187"/>
        <end position="210"/>
    </location>
</feature>
<comment type="catalytic activity">
    <reaction evidence="7">
        <text>L-proline(in) + Na(+)(in) = L-proline(out) + Na(+)(out)</text>
        <dbReference type="Rhea" id="RHEA:28967"/>
        <dbReference type="ChEBI" id="CHEBI:29101"/>
        <dbReference type="ChEBI" id="CHEBI:60039"/>
    </reaction>
</comment>
<comment type="subcellular location">
    <subcellularLocation>
        <location evidence="1">Cell membrane</location>
        <topology evidence="1">Multi-pass membrane protein</topology>
    </subcellularLocation>
</comment>
<feature type="transmembrane region" description="Helical" evidence="9">
    <location>
        <begin position="6"/>
        <end position="24"/>
    </location>
</feature>
<keyword evidence="3" id="KW-0813">Transport</keyword>
<keyword evidence="5" id="KW-0406">Ion transport</keyword>
<organism evidence="10 11">
    <name type="scientific">Dysosmobacter acutus</name>
    <dbReference type="NCBI Taxonomy" id="2841504"/>
    <lineage>
        <taxon>Bacteria</taxon>
        <taxon>Bacillati</taxon>
        <taxon>Bacillota</taxon>
        <taxon>Clostridia</taxon>
        <taxon>Eubacteriales</taxon>
        <taxon>Oscillospiraceae</taxon>
        <taxon>Dysosmobacter</taxon>
    </lineage>
</organism>
<feature type="transmembrane region" description="Helical" evidence="9">
    <location>
        <begin position="440"/>
        <end position="459"/>
    </location>
</feature>
<dbReference type="PANTHER" id="PTHR48086">
    <property type="entry name" value="SODIUM/PROLINE SYMPORTER-RELATED"/>
    <property type="match status" value="1"/>
</dbReference>
<evidence type="ECO:0000256" key="5">
    <source>
        <dbReference type="ARBA" id="ARBA00023065"/>
    </source>
</evidence>
<dbReference type="InterPro" id="IPR018212">
    <property type="entry name" value="Na/solute_symporter_CS"/>
</dbReference>
<feature type="transmembrane region" description="Helical" evidence="9">
    <location>
        <begin position="272"/>
        <end position="293"/>
    </location>
</feature>
<dbReference type="EMBL" id="JAHLQN010000001">
    <property type="protein sequence ID" value="MBU5627113.1"/>
    <property type="molecule type" value="Genomic_DNA"/>
</dbReference>
<keyword evidence="9" id="KW-0812">Transmembrane</keyword>
<dbReference type="NCBIfam" id="TIGR00813">
    <property type="entry name" value="sss"/>
    <property type="match status" value="1"/>
</dbReference>
<accession>A0ABS6F9Z1</accession>
<evidence type="ECO:0000313" key="10">
    <source>
        <dbReference type="EMBL" id="MBU5627113.1"/>
    </source>
</evidence>
<name>A0ABS6F9Z1_9FIRM</name>
<feature type="transmembrane region" description="Helical" evidence="9">
    <location>
        <begin position="361"/>
        <end position="378"/>
    </location>
</feature>
<keyword evidence="9" id="KW-0472">Membrane</keyword>
<evidence type="ECO:0000256" key="8">
    <source>
        <dbReference type="RuleBase" id="RU362091"/>
    </source>
</evidence>
<dbReference type="PROSITE" id="PS00456">
    <property type="entry name" value="NA_SOLUT_SYMP_1"/>
    <property type="match status" value="1"/>
</dbReference>
<feature type="transmembrane region" description="Helical" evidence="9">
    <location>
        <begin position="230"/>
        <end position="252"/>
    </location>
</feature>
<feature type="transmembrane region" description="Helical" evidence="9">
    <location>
        <begin position="384"/>
        <end position="409"/>
    </location>
</feature>
<evidence type="ECO:0000256" key="6">
    <source>
        <dbReference type="ARBA" id="ARBA00023201"/>
    </source>
</evidence>
<dbReference type="InterPro" id="IPR001734">
    <property type="entry name" value="Na/solute_symporter"/>
</dbReference>
<dbReference type="Pfam" id="PF00474">
    <property type="entry name" value="SSF"/>
    <property type="match status" value="1"/>
</dbReference>
<evidence type="ECO:0000313" key="11">
    <source>
        <dbReference type="Proteomes" id="UP000787672"/>
    </source>
</evidence>
<dbReference type="RefSeq" id="WP_216632507.1">
    <property type="nucleotide sequence ID" value="NZ_JAHLQN010000001.1"/>
</dbReference>
<feature type="transmembrane region" description="Helical" evidence="9">
    <location>
        <begin position="158"/>
        <end position="180"/>
    </location>
</feature>
<gene>
    <name evidence="10" type="ORF">KQI82_09365</name>
</gene>
<dbReference type="Proteomes" id="UP000787672">
    <property type="component" value="Unassembled WGS sequence"/>
</dbReference>
<keyword evidence="3" id="KW-0769">Symport</keyword>
<dbReference type="InterPro" id="IPR050277">
    <property type="entry name" value="Sodium:Solute_Symporter"/>
</dbReference>
<feature type="transmembrane region" description="Helical" evidence="9">
    <location>
        <begin position="72"/>
        <end position="93"/>
    </location>
</feature>
<sequence length="474" mass="50660">MDGKSIIIGVFIVYLIAMLYIGWWGMKKSQGAEGYYVANRRCGKWLSVGTFSGSFISAVAVIGYVGNGYAKGYMTLVNVLGCVFSFYLIYFLFINPIKKRFDHLYTVPELFENMYESKSMMVISSVITVGLFTATLVSQIKGGSLICSTILGIDYNTALLIITTVFILYTVMGGMYSVVYTDLIQTGILVIGIVLAAPFALKLVGGFSAMQTAIAQVNPSAMDPITVAGGPWGVISTFLSFSLGIAATQYYLIRVYSAKDVKTARFMVSASCAIWTVIGIILVLLGICARILLPDLAAADNAVIALAYELPTVVRMLLLIGIACAIMSTTDTILLAAGTYVGRDLYPLVRKGVSESQSVKVTKIAVVVIGLLAGFLALNPPELIIQLTTFTTSVTAATFFGPMVLGFYWPRTTREGALSGMVGGGIAAVMWQLYNTTAIPPAAAAVVISFALTIFVSLAGPKTHLVKLSPEKNG</sequence>
<keyword evidence="9" id="KW-1133">Transmembrane helix</keyword>
<proteinExistence type="inferred from homology"/>
<feature type="transmembrane region" description="Helical" evidence="9">
    <location>
        <begin position="45"/>
        <end position="66"/>
    </location>
</feature>
<protein>
    <submittedName>
        <fullName evidence="10">Sodium:solute symporter family protein</fullName>
    </submittedName>
</protein>
<evidence type="ECO:0000256" key="7">
    <source>
        <dbReference type="ARBA" id="ARBA00033708"/>
    </source>
</evidence>
<dbReference type="PANTHER" id="PTHR48086:SF3">
    <property type="entry name" value="SODIUM_PROLINE SYMPORTER"/>
    <property type="match status" value="1"/>
</dbReference>
<feature type="transmembrane region" description="Helical" evidence="9">
    <location>
        <begin position="120"/>
        <end position="138"/>
    </location>
</feature>
<keyword evidence="11" id="KW-1185">Reference proteome</keyword>
<comment type="caution">
    <text evidence="10">The sequence shown here is derived from an EMBL/GenBank/DDBJ whole genome shotgun (WGS) entry which is preliminary data.</text>
</comment>
<evidence type="ECO:0000256" key="4">
    <source>
        <dbReference type="ARBA" id="ARBA00023053"/>
    </source>
</evidence>
<evidence type="ECO:0000256" key="3">
    <source>
        <dbReference type="ARBA" id="ARBA00022847"/>
    </source>
</evidence>
<keyword evidence="4" id="KW-0915">Sodium</keyword>
<dbReference type="PROSITE" id="PS50283">
    <property type="entry name" value="NA_SOLUT_SYMP_3"/>
    <property type="match status" value="1"/>
</dbReference>
<evidence type="ECO:0000256" key="9">
    <source>
        <dbReference type="SAM" id="Phobius"/>
    </source>
</evidence>
<keyword evidence="2" id="KW-1003">Cell membrane</keyword>
<keyword evidence="6" id="KW-0739">Sodium transport</keyword>
<evidence type="ECO:0000256" key="1">
    <source>
        <dbReference type="ARBA" id="ARBA00004651"/>
    </source>
</evidence>
<reference evidence="10 11" key="1">
    <citation type="submission" date="2021-06" db="EMBL/GenBank/DDBJ databases">
        <authorList>
            <person name="Sun Q."/>
            <person name="Li D."/>
        </authorList>
    </citation>
    <scope>NUCLEOTIDE SEQUENCE [LARGE SCALE GENOMIC DNA]</scope>
    <source>
        <strain evidence="10 11">MSJ-2</strain>
    </source>
</reference>
<feature type="transmembrane region" description="Helical" evidence="9">
    <location>
        <begin position="313"/>
        <end position="341"/>
    </location>
</feature>
<dbReference type="CDD" id="cd10322">
    <property type="entry name" value="SLC5sbd"/>
    <property type="match status" value="1"/>
</dbReference>
<feature type="transmembrane region" description="Helical" evidence="9">
    <location>
        <begin position="416"/>
        <end position="434"/>
    </location>
</feature>
<evidence type="ECO:0000256" key="2">
    <source>
        <dbReference type="ARBA" id="ARBA00022475"/>
    </source>
</evidence>
<comment type="similarity">
    <text evidence="8">Belongs to the sodium:solute symporter (SSF) (TC 2.A.21) family.</text>
</comment>